<feature type="non-terminal residue" evidence="2">
    <location>
        <position position="133"/>
    </location>
</feature>
<proteinExistence type="predicted"/>
<evidence type="ECO:0000259" key="1">
    <source>
        <dbReference type="Pfam" id="PF03184"/>
    </source>
</evidence>
<dbReference type="AlphaFoldDB" id="A0A0H2R8T3"/>
<dbReference type="Pfam" id="PF03184">
    <property type="entry name" value="DDE_1"/>
    <property type="match status" value="1"/>
</dbReference>
<feature type="non-terminal residue" evidence="2">
    <location>
        <position position="1"/>
    </location>
</feature>
<dbReference type="InterPro" id="IPR050863">
    <property type="entry name" value="CenT-Element_Derived"/>
</dbReference>
<dbReference type="InParanoid" id="A0A0H2R8T3"/>
<reference evidence="2 3" key="1">
    <citation type="submission" date="2015-04" db="EMBL/GenBank/DDBJ databases">
        <title>Complete genome sequence of Schizopora paradoxa KUC8140, a cosmopolitan wood degrader in East Asia.</title>
        <authorList>
            <consortium name="DOE Joint Genome Institute"/>
            <person name="Min B."/>
            <person name="Park H."/>
            <person name="Jang Y."/>
            <person name="Kim J.-J."/>
            <person name="Kim K.H."/>
            <person name="Pangilinan J."/>
            <person name="Lipzen A."/>
            <person name="Riley R."/>
            <person name="Grigoriev I.V."/>
            <person name="Spatafora J.W."/>
            <person name="Choi I.-G."/>
        </authorList>
    </citation>
    <scope>NUCLEOTIDE SEQUENCE [LARGE SCALE GENOMIC DNA]</scope>
    <source>
        <strain evidence="2 3">KUC8140</strain>
    </source>
</reference>
<dbReference type="STRING" id="27342.A0A0H2R8T3"/>
<dbReference type="OrthoDB" id="3064354at2759"/>
<dbReference type="EMBL" id="KQ086099">
    <property type="protein sequence ID" value="KLO08249.1"/>
    <property type="molecule type" value="Genomic_DNA"/>
</dbReference>
<sequence>SGKPILLILDGHGSHLTDEMVELAIKNNIHLLCLPPHCTHKLQPLDVGIFGPLQCLWEEECDDQVDLTDESISIEEVPKSYLKVHSQAFKEETIRNAWKSAGISPLNPNVFTENDFAPSYNTSTVSHMPSTYP</sequence>
<protein>
    <submittedName>
        <fullName evidence="2">DDE-domain-containing protein</fullName>
    </submittedName>
</protein>
<dbReference type="InterPro" id="IPR004875">
    <property type="entry name" value="DDE_SF_endonuclease_dom"/>
</dbReference>
<dbReference type="GO" id="GO:0003677">
    <property type="term" value="F:DNA binding"/>
    <property type="evidence" value="ECO:0007669"/>
    <property type="project" value="TreeGrafter"/>
</dbReference>
<keyword evidence="3" id="KW-1185">Reference proteome</keyword>
<dbReference type="PANTHER" id="PTHR19303:SF57">
    <property type="entry name" value="HTH CENPB-TYPE DOMAIN-CONTAINING PROTEIN"/>
    <property type="match status" value="1"/>
</dbReference>
<gene>
    <name evidence="2" type="ORF">SCHPADRAFT_799785</name>
</gene>
<name>A0A0H2R8T3_9AGAM</name>
<dbReference type="GO" id="GO:0005634">
    <property type="term" value="C:nucleus"/>
    <property type="evidence" value="ECO:0007669"/>
    <property type="project" value="TreeGrafter"/>
</dbReference>
<organism evidence="2 3">
    <name type="scientific">Schizopora paradoxa</name>
    <dbReference type="NCBI Taxonomy" id="27342"/>
    <lineage>
        <taxon>Eukaryota</taxon>
        <taxon>Fungi</taxon>
        <taxon>Dikarya</taxon>
        <taxon>Basidiomycota</taxon>
        <taxon>Agaricomycotina</taxon>
        <taxon>Agaricomycetes</taxon>
        <taxon>Hymenochaetales</taxon>
        <taxon>Schizoporaceae</taxon>
        <taxon>Schizopora</taxon>
    </lineage>
</organism>
<dbReference type="Proteomes" id="UP000053477">
    <property type="component" value="Unassembled WGS sequence"/>
</dbReference>
<evidence type="ECO:0000313" key="2">
    <source>
        <dbReference type="EMBL" id="KLO08249.1"/>
    </source>
</evidence>
<evidence type="ECO:0000313" key="3">
    <source>
        <dbReference type="Proteomes" id="UP000053477"/>
    </source>
</evidence>
<accession>A0A0H2R8T3</accession>
<feature type="domain" description="DDE-1" evidence="1">
    <location>
        <begin position="3"/>
        <end position="98"/>
    </location>
</feature>
<dbReference type="PANTHER" id="PTHR19303">
    <property type="entry name" value="TRANSPOSON"/>
    <property type="match status" value="1"/>
</dbReference>